<dbReference type="EMBL" id="RRYP01008128">
    <property type="protein sequence ID" value="TNV79994.1"/>
    <property type="molecule type" value="Genomic_DNA"/>
</dbReference>
<comment type="caution">
    <text evidence="2">The sequence shown here is derived from an EMBL/GenBank/DDBJ whole genome shotgun (WGS) entry which is preliminary data.</text>
</comment>
<keyword evidence="1" id="KW-0472">Membrane</keyword>
<sequence length="142" mass="16016">MLQVLEVGDLVAESPFLGLEFIFSRNEILFLRLECLFFIVEFLFLFLFLFLFIALFLSVHEHLSTRKVCLGVVLHSSNVRSLGGKAAARVEGIIIKIAAGLPHHRISGGSREDSLWSRSAKLICTVLMVELGRRHYCIITLN</sequence>
<feature type="transmembrane region" description="Helical" evidence="1">
    <location>
        <begin position="36"/>
        <end position="57"/>
    </location>
</feature>
<keyword evidence="3" id="KW-1185">Reference proteome</keyword>
<keyword evidence="1" id="KW-1133">Transmembrane helix</keyword>
<gene>
    <name evidence="2" type="ORF">FGO68_gene7952</name>
</gene>
<dbReference type="Proteomes" id="UP000785679">
    <property type="component" value="Unassembled WGS sequence"/>
</dbReference>
<dbReference type="AlphaFoldDB" id="A0A8J8NSK1"/>
<evidence type="ECO:0000256" key="1">
    <source>
        <dbReference type="SAM" id="Phobius"/>
    </source>
</evidence>
<organism evidence="2 3">
    <name type="scientific">Halteria grandinella</name>
    <dbReference type="NCBI Taxonomy" id="5974"/>
    <lineage>
        <taxon>Eukaryota</taxon>
        <taxon>Sar</taxon>
        <taxon>Alveolata</taxon>
        <taxon>Ciliophora</taxon>
        <taxon>Intramacronucleata</taxon>
        <taxon>Spirotrichea</taxon>
        <taxon>Stichotrichia</taxon>
        <taxon>Sporadotrichida</taxon>
        <taxon>Halteriidae</taxon>
        <taxon>Halteria</taxon>
    </lineage>
</organism>
<protein>
    <submittedName>
        <fullName evidence="2">Uncharacterized protein</fullName>
    </submittedName>
</protein>
<accession>A0A8J8NSK1</accession>
<keyword evidence="1" id="KW-0812">Transmembrane</keyword>
<evidence type="ECO:0000313" key="2">
    <source>
        <dbReference type="EMBL" id="TNV79994.1"/>
    </source>
</evidence>
<proteinExistence type="predicted"/>
<evidence type="ECO:0000313" key="3">
    <source>
        <dbReference type="Proteomes" id="UP000785679"/>
    </source>
</evidence>
<name>A0A8J8NSK1_HALGN</name>
<reference evidence="2" key="1">
    <citation type="submission" date="2019-06" db="EMBL/GenBank/DDBJ databases">
        <authorList>
            <person name="Zheng W."/>
        </authorList>
    </citation>
    <scope>NUCLEOTIDE SEQUENCE</scope>
    <source>
        <strain evidence="2">QDHG01</strain>
    </source>
</reference>